<dbReference type="PANTHER" id="PTHR11145:SF8">
    <property type="entry name" value="RE57120P"/>
    <property type="match status" value="1"/>
</dbReference>
<dbReference type="GO" id="GO:0051260">
    <property type="term" value="P:protein homooligomerization"/>
    <property type="evidence" value="ECO:0007669"/>
    <property type="project" value="InterPro"/>
</dbReference>
<accession>A0A814NQH8</accession>
<reference evidence="5" key="1">
    <citation type="submission" date="2021-02" db="EMBL/GenBank/DDBJ databases">
        <authorList>
            <person name="Nowell W R."/>
        </authorList>
    </citation>
    <scope>NUCLEOTIDE SEQUENCE</scope>
</reference>
<keyword evidence="6" id="KW-1185">Reference proteome</keyword>
<name>A0A814NQH8_ADIRI</name>
<comment type="caution">
    <text evidence="5">The sequence shown here is derived from an EMBL/GenBank/DDBJ whole genome shotgun (WGS) entry which is preliminary data.</text>
</comment>
<dbReference type="EMBL" id="CAJNOR010000081">
    <property type="protein sequence ID" value="CAF0788434.1"/>
    <property type="molecule type" value="Genomic_DNA"/>
</dbReference>
<evidence type="ECO:0008006" key="8">
    <source>
        <dbReference type="Google" id="ProtNLM"/>
    </source>
</evidence>
<dbReference type="Gene3D" id="3.30.710.10">
    <property type="entry name" value="Potassium Channel Kv1.1, Chain A"/>
    <property type="match status" value="1"/>
</dbReference>
<feature type="domain" description="BTB" evidence="2">
    <location>
        <begin position="95"/>
        <end position="168"/>
    </location>
</feature>
<dbReference type="InterPro" id="IPR000210">
    <property type="entry name" value="BTB/POZ_dom"/>
</dbReference>
<dbReference type="InterPro" id="IPR045068">
    <property type="entry name" value="BACURD1-3"/>
</dbReference>
<evidence type="ECO:0000259" key="2">
    <source>
        <dbReference type="PROSITE" id="PS50097"/>
    </source>
</evidence>
<dbReference type="CDD" id="cd18316">
    <property type="entry name" value="BTB_POZ_KCTD-like"/>
    <property type="match status" value="1"/>
</dbReference>
<protein>
    <recommendedName>
        <fullName evidence="8">TLDc domain-containing protein</fullName>
    </recommendedName>
</protein>
<dbReference type="AlphaFoldDB" id="A0A814NQH8"/>
<dbReference type="PANTHER" id="PTHR11145">
    <property type="entry name" value="BTB/POZ DOMAIN-CONTAINING ADAPTER FOR CUL3-MEDIATED RHOA DEGRADATION PROTEIN FAMILY MEMBER"/>
    <property type="match status" value="1"/>
</dbReference>
<feature type="coiled-coil region" evidence="1">
    <location>
        <begin position="9"/>
        <end position="64"/>
    </location>
</feature>
<dbReference type="Proteomes" id="UP000663852">
    <property type="component" value="Unassembled WGS sequence"/>
</dbReference>
<dbReference type="PROSITE" id="PS51886">
    <property type="entry name" value="TLDC"/>
    <property type="match status" value="1"/>
</dbReference>
<dbReference type="Pfam" id="PF07534">
    <property type="entry name" value="TLD"/>
    <property type="match status" value="1"/>
</dbReference>
<dbReference type="Pfam" id="PF02214">
    <property type="entry name" value="BTB_2"/>
    <property type="match status" value="1"/>
</dbReference>
<evidence type="ECO:0000313" key="5">
    <source>
        <dbReference type="EMBL" id="CAF1095251.1"/>
    </source>
</evidence>
<evidence type="ECO:0000256" key="1">
    <source>
        <dbReference type="SAM" id="Coils"/>
    </source>
</evidence>
<feature type="domain" description="TLDc" evidence="3">
    <location>
        <begin position="214"/>
        <end position="393"/>
    </location>
</feature>
<dbReference type="PROSITE" id="PS50097">
    <property type="entry name" value="BTB"/>
    <property type="match status" value="1"/>
</dbReference>
<organism evidence="5 7">
    <name type="scientific">Adineta ricciae</name>
    <name type="common">Rotifer</name>
    <dbReference type="NCBI Taxonomy" id="249248"/>
    <lineage>
        <taxon>Eukaryota</taxon>
        <taxon>Metazoa</taxon>
        <taxon>Spiralia</taxon>
        <taxon>Gnathifera</taxon>
        <taxon>Rotifera</taxon>
        <taxon>Eurotatoria</taxon>
        <taxon>Bdelloidea</taxon>
        <taxon>Adinetida</taxon>
        <taxon>Adinetidae</taxon>
        <taxon>Adineta</taxon>
    </lineage>
</organism>
<evidence type="ECO:0000313" key="6">
    <source>
        <dbReference type="Proteomes" id="UP000663828"/>
    </source>
</evidence>
<gene>
    <name evidence="5" type="ORF">EDS130_LOCUS19700</name>
    <name evidence="4" type="ORF">XAT740_LOCUS2354</name>
</gene>
<dbReference type="SUPFAM" id="SSF54695">
    <property type="entry name" value="POZ domain"/>
    <property type="match status" value="1"/>
</dbReference>
<evidence type="ECO:0000313" key="7">
    <source>
        <dbReference type="Proteomes" id="UP000663852"/>
    </source>
</evidence>
<dbReference type="SMART" id="SM00584">
    <property type="entry name" value="TLDc"/>
    <property type="match status" value="1"/>
</dbReference>
<proteinExistence type="predicted"/>
<dbReference type="InterPro" id="IPR006571">
    <property type="entry name" value="TLDc_dom"/>
</dbReference>
<dbReference type="InterPro" id="IPR011333">
    <property type="entry name" value="SKP1/BTB/POZ_sf"/>
</dbReference>
<dbReference type="Proteomes" id="UP000663828">
    <property type="component" value="Unassembled WGS sequence"/>
</dbReference>
<evidence type="ECO:0000259" key="3">
    <source>
        <dbReference type="PROSITE" id="PS51886"/>
    </source>
</evidence>
<sequence>MAAKSMTLHELCKAQLSELKQKKTELEQLKTELTTIQTKYNECLHDYELKLQQFYSQTDALQQEQEEKEVNLINATTEWLDIKAKLGSTTASSNQRVKLNIGGTYYETTISTLTKYTSDNNAYFKVLFSRQWHLEKDSKDESIFIDRDGYLFGFILQYLRTGRITIDTKCDLLQRDLALEADFYGLSSLTSLLNVSSSKVGQPPQPQQETNSKNLYSGTSILSVEYQQQLNNLFGCENQQWQLIYSASRDGYTAKAFHQICDGRWPTMTVIRSKNGFIFGGFTTVAWSSTTQYRDDALAFLFTLKNPHSIEPTKYLIREQATRFAVSHLAKDGPIFGSNRNGAVDLYLQSPFNANGNRTFFPQTYRDTTGKNRTTFTGDPYFSCDDVEVFCLV</sequence>
<dbReference type="EMBL" id="CAJNOJ010000095">
    <property type="protein sequence ID" value="CAF1095251.1"/>
    <property type="molecule type" value="Genomic_DNA"/>
</dbReference>
<evidence type="ECO:0000313" key="4">
    <source>
        <dbReference type="EMBL" id="CAF0788434.1"/>
    </source>
</evidence>
<dbReference type="InterPro" id="IPR003131">
    <property type="entry name" value="T1-type_BTB"/>
</dbReference>
<keyword evidence="1" id="KW-0175">Coiled coil</keyword>
<dbReference type="OrthoDB" id="27341at2759"/>